<dbReference type="PROSITE" id="PS00108">
    <property type="entry name" value="PROTEIN_KINASE_ST"/>
    <property type="match status" value="1"/>
</dbReference>
<dbReference type="GO" id="GO:0004672">
    <property type="term" value="F:protein kinase activity"/>
    <property type="evidence" value="ECO:0007669"/>
    <property type="project" value="InterPro"/>
</dbReference>
<protein>
    <recommendedName>
        <fullName evidence="8">Protein kinase domain-containing protein</fullName>
    </recommendedName>
</protein>
<evidence type="ECO:0000256" key="7">
    <source>
        <dbReference type="SAM" id="Phobius"/>
    </source>
</evidence>
<keyword evidence="5 7" id="KW-1133">Transmembrane helix</keyword>
<organism evidence="9 10">
    <name type="scientific">Solanum verrucosum</name>
    <dbReference type="NCBI Taxonomy" id="315347"/>
    <lineage>
        <taxon>Eukaryota</taxon>
        <taxon>Viridiplantae</taxon>
        <taxon>Streptophyta</taxon>
        <taxon>Embryophyta</taxon>
        <taxon>Tracheophyta</taxon>
        <taxon>Spermatophyta</taxon>
        <taxon>Magnoliopsida</taxon>
        <taxon>eudicotyledons</taxon>
        <taxon>Gunneridae</taxon>
        <taxon>Pentapetalae</taxon>
        <taxon>asterids</taxon>
        <taxon>lamiids</taxon>
        <taxon>Solanales</taxon>
        <taxon>Solanaceae</taxon>
        <taxon>Solanoideae</taxon>
        <taxon>Solaneae</taxon>
        <taxon>Solanum</taxon>
    </lineage>
</organism>
<keyword evidence="2" id="KW-0433">Leucine-rich repeat</keyword>
<keyword evidence="6 7" id="KW-0472">Membrane</keyword>
<comment type="subcellular location">
    <subcellularLocation>
        <location evidence="1">Membrane</location>
    </subcellularLocation>
</comment>
<dbReference type="EMBL" id="CP133612">
    <property type="protein sequence ID" value="WMV08478.1"/>
    <property type="molecule type" value="Genomic_DNA"/>
</dbReference>
<dbReference type="InterPro" id="IPR051809">
    <property type="entry name" value="Plant_receptor-like_S/T_kinase"/>
</dbReference>
<evidence type="ECO:0000256" key="5">
    <source>
        <dbReference type="ARBA" id="ARBA00022989"/>
    </source>
</evidence>
<keyword evidence="3 7" id="KW-0812">Transmembrane</keyword>
<gene>
    <name evidence="9" type="ORF">MTR67_001863</name>
</gene>
<dbReference type="PANTHER" id="PTHR27008:SF596">
    <property type="entry name" value="OS02G0215500 PROTEIN"/>
    <property type="match status" value="1"/>
</dbReference>
<dbReference type="SMART" id="SM00220">
    <property type="entry name" value="S_TKc"/>
    <property type="match status" value="1"/>
</dbReference>
<evidence type="ECO:0000259" key="8">
    <source>
        <dbReference type="PROSITE" id="PS50011"/>
    </source>
</evidence>
<dbReference type="PANTHER" id="PTHR27008">
    <property type="entry name" value="OS04G0122200 PROTEIN"/>
    <property type="match status" value="1"/>
</dbReference>
<dbReference type="InterPro" id="IPR011009">
    <property type="entry name" value="Kinase-like_dom_sf"/>
</dbReference>
<evidence type="ECO:0000256" key="3">
    <source>
        <dbReference type="ARBA" id="ARBA00022692"/>
    </source>
</evidence>
<dbReference type="Gene3D" id="1.10.510.10">
    <property type="entry name" value="Transferase(Phosphotransferase) domain 1"/>
    <property type="match status" value="1"/>
</dbReference>
<dbReference type="PROSITE" id="PS50011">
    <property type="entry name" value="PROTEIN_KINASE_DOM"/>
    <property type="match status" value="1"/>
</dbReference>
<dbReference type="GO" id="GO:0016020">
    <property type="term" value="C:membrane"/>
    <property type="evidence" value="ECO:0007669"/>
    <property type="project" value="UniProtKB-SubCell"/>
</dbReference>
<accession>A0AAF0PPB9</accession>
<feature type="domain" description="Protein kinase" evidence="8">
    <location>
        <begin position="50"/>
        <end position="324"/>
    </location>
</feature>
<sequence length="324" mass="35982">MKVLPTEGVFRNATAISVSGNKKLCGGIPELELPTCPNADPEGRDKSRSIKLMIPLLSGLVALVFIMSLVIIIWLKKARGEPSLTSSPVTYESLYRATNGFSSSNLIGNGSFSYVYKGVIQVKVWLRHQNLVKVYTACSTSDFEGNSFIALVYEYMPNGSLESWLHPVPGADTSTNEVRILGLVERLSISIDVACALEYLHHLRHNPFVYCDLKLDNILLDNDMIAYVAYFGLTMFFSESMSKYSSIGYAAPKYNMGSDASAFGDVYIYGILLLEMFTGKRPTDSMFKNGRTLHSFSKTALLDEIVDPMLLPSNSRERQEAEEE</sequence>
<dbReference type="InterPro" id="IPR000719">
    <property type="entry name" value="Prot_kinase_dom"/>
</dbReference>
<proteinExistence type="predicted"/>
<evidence type="ECO:0000256" key="1">
    <source>
        <dbReference type="ARBA" id="ARBA00004370"/>
    </source>
</evidence>
<evidence type="ECO:0000313" key="10">
    <source>
        <dbReference type="Proteomes" id="UP001234989"/>
    </source>
</evidence>
<feature type="transmembrane region" description="Helical" evidence="7">
    <location>
        <begin position="52"/>
        <end position="75"/>
    </location>
</feature>
<evidence type="ECO:0000256" key="6">
    <source>
        <dbReference type="ARBA" id="ARBA00023136"/>
    </source>
</evidence>
<dbReference type="Gene3D" id="3.30.200.20">
    <property type="entry name" value="Phosphorylase Kinase, domain 1"/>
    <property type="match status" value="1"/>
</dbReference>
<evidence type="ECO:0000256" key="2">
    <source>
        <dbReference type="ARBA" id="ARBA00022614"/>
    </source>
</evidence>
<dbReference type="InterPro" id="IPR001245">
    <property type="entry name" value="Ser-Thr/Tyr_kinase_cat_dom"/>
</dbReference>
<dbReference type="SUPFAM" id="SSF56112">
    <property type="entry name" value="Protein kinase-like (PK-like)"/>
    <property type="match status" value="1"/>
</dbReference>
<dbReference type="Pfam" id="PF07714">
    <property type="entry name" value="PK_Tyr_Ser-Thr"/>
    <property type="match status" value="1"/>
</dbReference>
<dbReference type="Proteomes" id="UP001234989">
    <property type="component" value="Chromosome 1"/>
</dbReference>
<evidence type="ECO:0000256" key="4">
    <source>
        <dbReference type="ARBA" id="ARBA00022737"/>
    </source>
</evidence>
<keyword evidence="10" id="KW-1185">Reference proteome</keyword>
<evidence type="ECO:0000313" key="9">
    <source>
        <dbReference type="EMBL" id="WMV08478.1"/>
    </source>
</evidence>
<reference evidence="9" key="1">
    <citation type="submission" date="2023-08" db="EMBL/GenBank/DDBJ databases">
        <title>A de novo genome assembly of Solanum verrucosum Schlechtendal, a Mexican diploid species geographically isolated from the other diploid A-genome species in potato relatives.</title>
        <authorList>
            <person name="Hosaka K."/>
        </authorList>
    </citation>
    <scope>NUCLEOTIDE SEQUENCE</scope>
    <source>
        <tissue evidence="9">Young leaves</tissue>
    </source>
</reference>
<dbReference type="InterPro" id="IPR008271">
    <property type="entry name" value="Ser/Thr_kinase_AS"/>
</dbReference>
<keyword evidence="4" id="KW-0677">Repeat</keyword>
<name>A0AAF0PPB9_SOLVR</name>
<dbReference type="AlphaFoldDB" id="A0AAF0PPB9"/>
<dbReference type="GO" id="GO:0005524">
    <property type="term" value="F:ATP binding"/>
    <property type="evidence" value="ECO:0007669"/>
    <property type="project" value="InterPro"/>
</dbReference>